<dbReference type="AlphaFoldDB" id="A0A5E6ZJD8"/>
<sequence length="187" mass="21037">MYVSNRAKVSASRTLWEKEKFSYVMILHRSVDGEILQTPIKTEEGALYVDREDWAGIHAARFKRLEDLVQALMFRGMSQVPGRMDRVKFPGLPLPGSLEEQLSKTDMFMLDDLYGFQVQYDSSSSGGRAFSLSVIDSGVSFKSGAPIEIRDVRFDTVDAALDALNHYGEAKLLDWGFSLGVRVPEFN</sequence>
<evidence type="ECO:0000313" key="2">
    <source>
        <dbReference type="Proteomes" id="UP000379480"/>
    </source>
</evidence>
<dbReference type="Proteomes" id="UP000379480">
    <property type="component" value="Unassembled WGS sequence"/>
</dbReference>
<protein>
    <submittedName>
        <fullName evidence="1">Uncharacterized protein</fullName>
    </submittedName>
</protein>
<proteinExistence type="predicted"/>
<accession>A0A5E6ZJD8</accession>
<dbReference type="RefSeq" id="WP_150801738.1">
    <property type="nucleotide sequence ID" value="NZ_CABVHY010000001.1"/>
</dbReference>
<dbReference type="OrthoDB" id="6903478at2"/>
<dbReference type="EMBL" id="CABVHY010000001">
    <property type="protein sequence ID" value="VVN65915.1"/>
    <property type="molecule type" value="Genomic_DNA"/>
</dbReference>
<name>A0A5E6ZJD8_PSEFL</name>
<organism evidence="1 2">
    <name type="scientific">Pseudomonas fluorescens</name>
    <dbReference type="NCBI Taxonomy" id="294"/>
    <lineage>
        <taxon>Bacteria</taxon>
        <taxon>Pseudomonadati</taxon>
        <taxon>Pseudomonadota</taxon>
        <taxon>Gammaproteobacteria</taxon>
        <taxon>Pseudomonadales</taxon>
        <taxon>Pseudomonadaceae</taxon>
        <taxon>Pseudomonas</taxon>
    </lineage>
</organism>
<reference evidence="1 2" key="1">
    <citation type="submission" date="2019-09" db="EMBL/GenBank/DDBJ databases">
        <authorList>
            <person name="Chandra G."/>
            <person name="Truman W A."/>
        </authorList>
    </citation>
    <scope>NUCLEOTIDE SEQUENCE [LARGE SCALE GENOMIC DNA]</scope>
    <source>
        <strain evidence="1">PS723</strain>
    </source>
</reference>
<gene>
    <name evidence="1" type="ORF">PS723_00091</name>
</gene>
<evidence type="ECO:0000313" key="1">
    <source>
        <dbReference type="EMBL" id="VVN65915.1"/>
    </source>
</evidence>